<proteinExistence type="predicted"/>
<name>A0A2H1VYT0_SPOFR</name>
<evidence type="ECO:0000313" key="1">
    <source>
        <dbReference type="EMBL" id="SOQ45978.1"/>
    </source>
</evidence>
<accession>A0A2H1VYT0</accession>
<dbReference type="EMBL" id="ODYU01005278">
    <property type="protein sequence ID" value="SOQ45978.1"/>
    <property type="molecule type" value="Genomic_DNA"/>
</dbReference>
<gene>
    <name evidence="1" type="ORF">SFRICE_004957</name>
</gene>
<dbReference type="AlphaFoldDB" id="A0A2H1VYT0"/>
<protein>
    <submittedName>
        <fullName evidence="1">SFRICE_004957</fullName>
    </submittedName>
</protein>
<organism evidence="1">
    <name type="scientific">Spodoptera frugiperda</name>
    <name type="common">Fall armyworm</name>
    <dbReference type="NCBI Taxonomy" id="7108"/>
    <lineage>
        <taxon>Eukaryota</taxon>
        <taxon>Metazoa</taxon>
        <taxon>Ecdysozoa</taxon>
        <taxon>Arthropoda</taxon>
        <taxon>Hexapoda</taxon>
        <taxon>Insecta</taxon>
        <taxon>Pterygota</taxon>
        <taxon>Neoptera</taxon>
        <taxon>Endopterygota</taxon>
        <taxon>Lepidoptera</taxon>
        <taxon>Glossata</taxon>
        <taxon>Ditrysia</taxon>
        <taxon>Noctuoidea</taxon>
        <taxon>Noctuidae</taxon>
        <taxon>Amphipyrinae</taxon>
        <taxon>Spodoptera</taxon>
    </lineage>
</organism>
<sequence length="88" mass="9800">MTWFKTGKPKRSPTLEMSPVSYHITLRPETTICGSHKELLRAGIEPATCCVAAGCPAAAPTVRSELLFKDAFYQRCAMRKLEIEIEIT</sequence>
<reference evidence="1" key="1">
    <citation type="submission" date="2016-07" db="EMBL/GenBank/DDBJ databases">
        <authorList>
            <person name="Bretaudeau A."/>
        </authorList>
    </citation>
    <scope>NUCLEOTIDE SEQUENCE</scope>
    <source>
        <strain evidence="1">Rice</strain>
        <tissue evidence="1">Whole body</tissue>
    </source>
</reference>